<evidence type="ECO:0000313" key="1">
    <source>
        <dbReference type="EMBL" id="SMC45405.1"/>
    </source>
</evidence>
<organism evidence="1 2">
    <name type="scientific">Sporomusa malonica</name>
    <dbReference type="NCBI Taxonomy" id="112901"/>
    <lineage>
        <taxon>Bacteria</taxon>
        <taxon>Bacillati</taxon>
        <taxon>Bacillota</taxon>
        <taxon>Negativicutes</taxon>
        <taxon>Selenomonadales</taxon>
        <taxon>Sporomusaceae</taxon>
        <taxon>Sporomusa</taxon>
    </lineage>
</organism>
<sequence>MKPGGRFAVSDIVLKKALPSKLQQDLTAWAGCIAGALSDAEYQGKLTAAGFENIEVQVTRVYDFADSDSVLFSQLSKDELAQLEGAVVSSFIRARKLKVTVLKGVDFCIREATADDLPKVNQLLYR</sequence>
<dbReference type="Proteomes" id="UP000192738">
    <property type="component" value="Unassembled WGS sequence"/>
</dbReference>
<dbReference type="InterPro" id="IPR029063">
    <property type="entry name" value="SAM-dependent_MTases_sf"/>
</dbReference>
<proteinExistence type="predicted"/>
<dbReference type="AlphaFoldDB" id="A0A1W1ZAJ1"/>
<dbReference type="SUPFAM" id="SSF53335">
    <property type="entry name" value="S-adenosyl-L-methionine-dependent methyltransferases"/>
    <property type="match status" value="1"/>
</dbReference>
<name>A0A1W1ZAJ1_9FIRM</name>
<evidence type="ECO:0000313" key="2">
    <source>
        <dbReference type="Proteomes" id="UP000192738"/>
    </source>
</evidence>
<dbReference type="Gene3D" id="3.40.50.150">
    <property type="entry name" value="Vaccinia Virus protein VP39"/>
    <property type="match status" value="1"/>
</dbReference>
<reference evidence="1 2" key="1">
    <citation type="submission" date="2017-04" db="EMBL/GenBank/DDBJ databases">
        <authorList>
            <person name="Afonso C.L."/>
            <person name="Miller P.J."/>
            <person name="Scott M.A."/>
            <person name="Spackman E."/>
            <person name="Goraichik I."/>
            <person name="Dimitrov K.M."/>
            <person name="Suarez D.L."/>
            <person name="Swayne D.E."/>
        </authorList>
    </citation>
    <scope>NUCLEOTIDE SEQUENCE [LARGE SCALE GENOMIC DNA]</scope>
    <source>
        <strain evidence="1 2">DSM 5090</strain>
    </source>
</reference>
<gene>
    <name evidence="1" type="ORF">SAMN04488500_103135</name>
</gene>
<dbReference type="STRING" id="112901.SAMN04488500_103135"/>
<dbReference type="RefSeq" id="WP_245823790.1">
    <property type="nucleotide sequence ID" value="NZ_CP155572.1"/>
</dbReference>
<dbReference type="EMBL" id="FWXI01000003">
    <property type="protein sequence ID" value="SMC45405.1"/>
    <property type="molecule type" value="Genomic_DNA"/>
</dbReference>
<protein>
    <submittedName>
        <fullName evidence="1">Uncharacterized protein</fullName>
    </submittedName>
</protein>
<accession>A0A1W1ZAJ1</accession>
<keyword evidence="2" id="KW-1185">Reference proteome</keyword>